<proteinExistence type="predicted"/>
<dbReference type="InterPro" id="IPR001810">
    <property type="entry name" value="F-box_dom"/>
</dbReference>
<feature type="domain" description="KIB1-4 beta-propeller" evidence="1">
    <location>
        <begin position="67"/>
        <end position="364"/>
    </location>
</feature>
<sequence length="393" mass="44009">MARPPRPPWSDLPVELLGIVFEQLNCLADRACLAAVCRPWCSAAASVDAPQRGLPWLLLPSRDAPSFFSLHSGATRRLTLPEGVRGARLCGAHDGGWVAVAEDPWRGFAAVNILTGVRVPLPERLWLEVRYAHGWPFTDTCGHPMLVRTIVFSAPPTSTNCIAAAHVSSSSNLCFWQPGIGMDKHWIARQAHPDVIQDIIYYHSGEKMQGGFHVLTNKEDILVYEPRAGGGPDAPLEMTCRSYQIPRRANRLPDSFVATRYLVESRGKLLMVVRHRSGNPSVRRRTRMFLVFEMCLTSPNAATWEEIPELSGRALFLRRGCSRAVEVSHFSVLEEGTIYYLNDAVDMSNPMEFNNGSRYDMGVYRKGRKIRPVGRQFPRQFTADCSPPIWLVP</sequence>
<organism evidence="3 4">
    <name type="scientific">Leersia perrieri</name>
    <dbReference type="NCBI Taxonomy" id="77586"/>
    <lineage>
        <taxon>Eukaryota</taxon>
        <taxon>Viridiplantae</taxon>
        <taxon>Streptophyta</taxon>
        <taxon>Embryophyta</taxon>
        <taxon>Tracheophyta</taxon>
        <taxon>Spermatophyta</taxon>
        <taxon>Magnoliopsida</taxon>
        <taxon>Liliopsida</taxon>
        <taxon>Poales</taxon>
        <taxon>Poaceae</taxon>
        <taxon>BOP clade</taxon>
        <taxon>Oryzoideae</taxon>
        <taxon>Oryzeae</taxon>
        <taxon>Oryzinae</taxon>
        <taxon>Leersia</taxon>
    </lineage>
</organism>
<protein>
    <submittedName>
        <fullName evidence="3">Uncharacterized protein</fullName>
    </submittedName>
</protein>
<dbReference type="Proteomes" id="UP000032180">
    <property type="component" value="Chromosome 1"/>
</dbReference>
<dbReference type="HOGENOM" id="CLU_019286_5_2_1"/>
<dbReference type="Gene3D" id="1.20.1280.50">
    <property type="match status" value="1"/>
</dbReference>
<dbReference type="InterPro" id="IPR036047">
    <property type="entry name" value="F-box-like_dom_sf"/>
</dbReference>
<name>A0A0D9V410_9ORYZ</name>
<dbReference type="STRING" id="77586.A0A0D9V410"/>
<reference evidence="4" key="2">
    <citation type="submission" date="2013-12" db="EMBL/GenBank/DDBJ databases">
        <authorList>
            <person name="Yu Y."/>
            <person name="Lee S."/>
            <person name="de Baynast K."/>
            <person name="Wissotski M."/>
            <person name="Liu L."/>
            <person name="Talag J."/>
            <person name="Goicoechea J."/>
            <person name="Angelova A."/>
            <person name="Jetty R."/>
            <person name="Kudrna D."/>
            <person name="Golser W."/>
            <person name="Rivera L."/>
            <person name="Zhang J."/>
            <person name="Wing R."/>
        </authorList>
    </citation>
    <scope>NUCLEOTIDE SEQUENCE</scope>
</reference>
<feature type="domain" description="F-box" evidence="2">
    <location>
        <begin position="9"/>
        <end position="45"/>
    </location>
</feature>
<dbReference type="Gramene" id="LPERR01G22380.1">
    <property type="protein sequence ID" value="LPERR01G22380.1"/>
    <property type="gene ID" value="LPERR01G22380"/>
</dbReference>
<reference evidence="3" key="3">
    <citation type="submission" date="2015-04" db="UniProtKB">
        <authorList>
            <consortium name="EnsemblPlants"/>
        </authorList>
    </citation>
    <scope>IDENTIFICATION</scope>
</reference>
<evidence type="ECO:0000259" key="2">
    <source>
        <dbReference type="Pfam" id="PF12937"/>
    </source>
</evidence>
<dbReference type="Pfam" id="PF12937">
    <property type="entry name" value="F-box-like"/>
    <property type="match status" value="1"/>
</dbReference>
<dbReference type="Pfam" id="PF03478">
    <property type="entry name" value="Beta-prop_KIB1-4"/>
    <property type="match status" value="1"/>
</dbReference>
<evidence type="ECO:0000313" key="4">
    <source>
        <dbReference type="Proteomes" id="UP000032180"/>
    </source>
</evidence>
<dbReference type="EnsemblPlants" id="LPERR01G22380.1">
    <property type="protein sequence ID" value="LPERR01G22380.1"/>
    <property type="gene ID" value="LPERR01G22380"/>
</dbReference>
<dbReference type="CDD" id="cd09917">
    <property type="entry name" value="F-box_SF"/>
    <property type="match status" value="1"/>
</dbReference>
<reference evidence="3 4" key="1">
    <citation type="submission" date="2012-08" db="EMBL/GenBank/DDBJ databases">
        <title>Oryza genome evolution.</title>
        <authorList>
            <person name="Wing R.A."/>
        </authorList>
    </citation>
    <scope>NUCLEOTIDE SEQUENCE</scope>
</reference>
<keyword evidence="4" id="KW-1185">Reference proteome</keyword>
<dbReference type="PANTHER" id="PTHR33110:SF144">
    <property type="entry name" value="OS01G0660700 PROTEIN"/>
    <property type="match status" value="1"/>
</dbReference>
<dbReference type="SUPFAM" id="SSF81383">
    <property type="entry name" value="F-box domain"/>
    <property type="match status" value="1"/>
</dbReference>
<evidence type="ECO:0000313" key="3">
    <source>
        <dbReference type="EnsemblPlants" id="LPERR01G22380.1"/>
    </source>
</evidence>
<evidence type="ECO:0000259" key="1">
    <source>
        <dbReference type="Pfam" id="PF03478"/>
    </source>
</evidence>
<accession>A0A0D9V410</accession>
<dbReference type="PANTHER" id="PTHR33110">
    <property type="entry name" value="F-BOX/KELCH-REPEAT PROTEIN-RELATED"/>
    <property type="match status" value="1"/>
</dbReference>
<dbReference type="AlphaFoldDB" id="A0A0D9V410"/>
<dbReference type="InterPro" id="IPR005174">
    <property type="entry name" value="KIB1-4_b-propeller"/>
</dbReference>
<dbReference type="eggNOG" id="ENOG502QWDK">
    <property type="taxonomic scope" value="Eukaryota"/>
</dbReference>